<feature type="compositionally biased region" description="Basic and acidic residues" evidence="1">
    <location>
        <begin position="16"/>
        <end position="30"/>
    </location>
</feature>
<feature type="region of interest" description="Disordered" evidence="1">
    <location>
        <begin position="1"/>
        <end position="41"/>
    </location>
</feature>
<gene>
    <name evidence="2" type="ORF">GN244_ATG20416</name>
</gene>
<dbReference type="Proteomes" id="UP000602510">
    <property type="component" value="Unassembled WGS sequence"/>
</dbReference>
<evidence type="ECO:0000313" key="2">
    <source>
        <dbReference type="EMBL" id="KAF4027925.1"/>
    </source>
</evidence>
<evidence type="ECO:0000313" key="3">
    <source>
        <dbReference type="Proteomes" id="UP000602510"/>
    </source>
</evidence>
<evidence type="ECO:0000256" key="1">
    <source>
        <dbReference type="SAM" id="MobiDB-lite"/>
    </source>
</evidence>
<organism evidence="2 3">
    <name type="scientific">Phytophthora infestans</name>
    <name type="common">Potato late blight agent</name>
    <name type="synonym">Botrytis infestans</name>
    <dbReference type="NCBI Taxonomy" id="4787"/>
    <lineage>
        <taxon>Eukaryota</taxon>
        <taxon>Sar</taxon>
        <taxon>Stramenopiles</taxon>
        <taxon>Oomycota</taxon>
        <taxon>Peronosporomycetes</taxon>
        <taxon>Peronosporales</taxon>
        <taxon>Peronosporaceae</taxon>
        <taxon>Phytophthora</taxon>
    </lineage>
</organism>
<name>A0A833SGY1_PHYIN</name>
<proteinExistence type="predicted"/>
<accession>A0A833SGY1</accession>
<feature type="compositionally biased region" description="Polar residues" evidence="1">
    <location>
        <begin position="1"/>
        <end position="15"/>
    </location>
</feature>
<protein>
    <submittedName>
        <fullName evidence="2">Uncharacterized protein</fullName>
    </submittedName>
</protein>
<keyword evidence="3" id="KW-1185">Reference proteome</keyword>
<sequence>MFSSLPHSPRATQVQEKSKEKERDAGHENATEDTPTSQDAKTLVPIVAKKEKILQMEVAKLGKLLAQRNEMLDGLQESHEYLLTTNGQLQERSRLRRERLVSLRTLLEAGQEQHGKDKTGVCDVIGVNELDATAEKCGVLKGIILGWWINALDWSNNAWGWRNRQRERRWL</sequence>
<dbReference type="EMBL" id="WSZM01001232">
    <property type="protein sequence ID" value="KAF4027925.1"/>
    <property type="molecule type" value="Genomic_DNA"/>
</dbReference>
<dbReference type="AlphaFoldDB" id="A0A833SGY1"/>
<reference evidence="2" key="1">
    <citation type="submission" date="2020-04" db="EMBL/GenBank/DDBJ databases">
        <title>Hybrid Assembly of Korean Phytophthora infestans isolates.</title>
        <authorList>
            <person name="Prokchorchik M."/>
            <person name="Lee Y."/>
            <person name="Seo J."/>
            <person name="Cho J.-H."/>
            <person name="Park Y.-E."/>
            <person name="Jang D.-C."/>
            <person name="Im J.-S."/>
            <person name="Choi J.-G."/>
            <person name="Park H.-J."/>
            <person name="Lee G.-B."/>
            <person name="Lee Y.-G."/>
            <person name="Hong S.-Y."/>
            <person name="Cho K."/>
            <person name="Sohn K.H."/>
        </authorList>
    </citation>
    <scope>NUCLEOTIDE SEQUENCE</scope>
    <source>
        <strain evidence="2">KR_1_A1</strain>
    </source>
</reference>
<comment type="caution">
    <text evidence="2">The sequence shown here is derived from an EMBL/GenBank/DDBJ whole genome shotgun (WGS) entry which is preliminary data.</text>
</comment>